<reference evidence="4" key="2">
    <citation type="submission" date="2014-06" db="EMBL/GenBank/DDBJ databases">
        <authorList>
            <person name="Le Roux Frederique"/>
        </authorList>
    </citation>
    <scope>NUCLEOTIDE SEQUENCE [LARGE SCALE GENOMIC DNA]</scope>
    <source>
        <strain evidence="4">J5-5</strain>
    </source>
</reference>
<dbReference type="EMBL" id="CCJX01000036">
    <property type="protein sequence ID" value="CDT03543.1"/>
    <property type="molecule type" value="Genomic_DNA"/>
</dbReference>
<sequence length="260" mass="28351">MTSVFEQAAKELLSRRTAGTKAPRLIEQYRPTSLDDALAIQESMIEIRADRVGGWKCLLPLAENKFIVAPIFTDNVQQGEVCELFADTSSVLGKEVARVEPEIAFVLTKPLPANLNGYSEAQINDAIGSCHMALELIQSRFADGIGAEFYEVLADCLANQGLFLGPEIEKDKAFTAAKVEVAITQAGKVQAFSGTHPNALAQNPVYWLIDTMTKRGISFEAGEAIITGSYCGVVELDFDELTTVAYDGIGEYQVTFTQKR</sequence>
<gene>
    <name evidence="2" type="ORF">VCR4J5_1300031</name>
    <name evidence="1" type="ORF">VCR5J5_1190017</name>
</gene>
<dbReference type="InterPro" id="IPR050772">
    <property type="entry name" value="Hydratase-Decarb/MhpD_sf"/>
</dbReference>
<dbReference type="GO" id="GO:0005737">
    <property type="term" value="C:cytoplasm"/>
    <property type="evidence" value="ECO:0007669"/>
    <property type="project" value="TreeGrafter"/>
</dbReference>
<evidence type="ECO:0000313" key="1">
    <source>
        <dbReference type="EMBL" id="CDS95918.1"/>
    </source>
</evidence>
<evidence type="ECO:0000313" key="3">
    <source>
        <dbReference type="Proteomes" id="UP000049077"/>
    </source>
</evidence>
<dbReference type="GO" id="GO:0008684">
    <property type="term" value="F:2-oxopent-4-enoate hydratase activity"/>
    <property type="evidence" value="ECO:0007669"/>
    <property type="project" value="TreeGrafter"/>
</dbReference>
<name>A0A0T7DQZ8_9VIBR</name>
<dbReference type="PANTHER" id="PTHR30143:SF0">
    <property type="entry name" value="2-KETO-4-PENTENOATE HYDRATASE"/>
    <property type="match status" value="1"/>
</dbReference>
<dbReference type="Proteomes" id="UP000049077">
    <property type="component" value="Unassembled WGS sequence"/>
</dbReference>
<organism evidence="1 4">
    <name type="scientific">Vibrio crassostreae</name>
    <dbReference type="NCBI Taxonomy" id="246167"/>
    <lineage>
        <taxon>Bacteria</taxon>
        <taxon>Pseudomonadati</taxon>
        <taxon>Pseudomonadota</taxon>
        <taxon>Gammaproteobacteria</taxon>
        <taxon>Vibrionales</taxon>
        <taxon>Vibrionaceae</taxon>
        <taxon>Vibrio</taxon>
    </lineage>
</organism>
<dbReference type="SUPFAM" id="SSF56529">
    <property type="entry name" value="FAH"/>
    <property type="match status" value="1"/>
</dbReference>
<evidence type="ECO:0000313" key="2">
    <source>
        <dbReference type="EMBL" id="CDT03543.1"/>
    </source>
</evidence>
<reference evidence="1 3" key="1">
    <citation type="submission" date="2014-06" db="EMBL/GenBank/DDBJ databases">
        <authorList>
            <person name="Le Roux F."/>
        </authorList>
    </citation>
    <scope>NUCLEOTIDE SEQUENCE</scope>
    <source>
        <strain evidence="2 3">J5-4</strain>
        <strain evidence="1">J5-5</strain>
    </source>
</reference>
<keyword evidence="3" id="KW-1185">Reference proteome</keyword>
<dbReference type="OrthoDB" id="9792137at2"/>
<dbReference type="Gene3D" id="3.90.850.10">
    <property type="entry name" value="Fumarylacetoacetase-like, C-terminal domain"/>
    <property type="match status" value="1"/>
</dbReference>
<evidence type="ECO:0000313" key="4">
    <source>
        <dbReference type="Proteomes" id="UP000049495"/>
    </source>
</evidence>
<dbReference type="PANTHER" id="PTHR30143">
    <property type="entry name" value="ACID HYDRATASE"/>
    <property type="match status" value="1"/>
</dbReference>
<protein>
    <submittedName>
        <fullName evidence="1">Hydratase/decarboxylase family protein</fullName>
    </submittedName>
</protein>
<dbReference type="InterPro" id="IPR036663">
    <property type="entry name" value="Fumarylacetoacetase_C_sf"/>
</dbReference>
<dbReference type="EMBL" id="CCJV01000023">
    <property type="protein sequence ID" value="CDS95918.1"/>
    <property type="molecule type" value="Genomic_DNA"/>
</dbReference>
<dbReference type="RefSeq" id="WP_048661551.1">
    <property type="nucleotide sequence ID" value="NZ_CAWMAN010000117.1"/>
</dbReference>
<accession>A0A0T7DQZ8</accession>
<proteinExistence type="predicted"/>
<comment type="caution">
    <text evidence="1">The sequence shown here is derived from an EMBL/GenBank/DDBJ whole genome shotgun (WGS) entry which is preliminary data.</text>
</comment>
<dbReference type="AlphaFoldDB" id="A0A0T7DQZ8"/>
<dbReference type="Proteomes" id="UP000049495">
    <property type="component" value="Unassembled WGS sequence"/>
</dbReference>